<proteinExistence type="predicted"/>
<feature type="coiled-coil region" evidence="1">
    <location>
        <begin position="14"/>
        <end position="109"/>
    </location>
</feature>
<evidence type="ECO:0000313" key="2">
    <source>
        <dbReference type="EMBL" id="CAG9316333.1"/>
    </source>
</evidence>
<dbReference type="PANTHER" id="PTHR37473:SF1">
    <property type="entry name" value="EF-HAND DOMAIN-CONTAINING PROTEIN"/>
    <property type="match status" value="1"/>
</dbReference>
<reference evidence="2" key="1">
    <citation type="submission" date="2021-09" db="EMBL/GenBank/DDBJ databases">
        <authorList>
            <consortium name="AG Swart"/>
            <person name="Singh M."/>
            <person name="Singh A."/>
            <person name="Seah K."/>
            <person name="Emmerich C."/>
        </authorList>
    </citation>
    <scope>NUCLEOTIDE SEQUENCE</scope>
    <source>
        <strain evidence="2">ATCC30299</strain>
    </source>
</reference>
<gene>
    <name evidence="2" type="ORF">BSTOLATCC_MIC15764</name>
</gene>
<keyword evidence="3" id="KW-1185">Reference proteome</keyword>
<protein>
    <submittedName>
        <fullName evidence="2">Uncharacterized protein</fullName>
    </submittedName>
</protein>
<name>A0AAU9IS85_9CILI</name>
<dbReference type="EMBL" id="CAJZBQ010000015">
    <property type="protein sequence ID" value="CAG9316333.1"/>
    <property type="molecule type" value="Genomic_DNA"/>
</dbReference>
<dbReference type="Proteomes" id="UP001162131">
    <property type="component" value="Unassembled WGS sequence"/>
</dbReference>
<sequence length="241" mass="28972">MDTFNSNSISDSQLESDVQKLNEAKQMRKQVEEDARLLANRIALLKAEEAKAQRHIEETRKRAKDIINSRIRNQEFQKKKEEEQRAKSMETKQRAIENYKRKQNILKAQQIMKNQVLIQKQMEGKSVREAKAHYKIQLERKLEEEFTRNWTIKEQLKKEKEVSVQRRKEQLEQKKLKVRNQLNNRMENESKIRELKEGEIARMEQEELELIQRLQNTQFLQRSAYEDLENALNGGNKMYSR</sequence>
<evidence type="ECO:0000313" key="3">
    <source>
        <dbReference type="Proteomes" id="UP001162131"/>
    </source>
</evidence>
<accession>A0AAU9IS85</accession>
<comment type="caution">
    <text evidence="2">The sequence shown here is derived from an EMBL/GenBank/DDBJ whole genome shotgun (WGS) entry which is preliminary data.</text>
</comment>
<evidence type="ECO:0000256" key="1">
    <source>
        <dbReference type="SAM" id="Coils"/>
    </source>
</evidence>
<keyword evidence="1" id="KW-0175">Coiled coil</keyword>
<organism evidence="2 3">
    <name type="scientific">Blepharisma stoltei</name>
    <dbReference type="NCBI Taxonomy" id="1481888"/>
    <lineage>
        <taxon>Eukaryota</taxon>
        <taxon>Sar</taxon>
        <taxon>Alveolata</taxon>
        <taxon>Ciliophora</taxon>
        <taxon>Postciliodesmatophora</taxon>
        <taxon>Heterotrichea</taxon>
        <taxon>Heterotrichida</taxon>
        <taxon>Blepharismidae</taxon>
        <taxon>Blepharisma</taxon>
    </lineage>
</organism>
<dbReference type="PANTHER" id="PTHR37473">
    <property type="entry name" value="EF-HAND DOMAIN-CONTAINING PROTEIN"/>
    <property type="match status" value="1"/>
</dbReference>
<feature type="coiled-coil region" evidence="1">
    <location>
        <begin position="153"/>
        <end position="206"/>
    </location>
</feature>
<dbReference type="AlphaFoldDB" id="A0AAU9IS85"/>